<dbReference type="Pfam" id="PF00425">
    <property type="entry name" value="Chorismate_bind"/>
    <property type="match status" value="1"/>
</dbReference>
<keyword evidence="2" id="KW-0456">Lyase</keyword>
<dbReference type="RefSeq" id="WP_009116253.1">
    <property type="nucleotide sequence ID" value="NZ_JH165159.1"/>
</dbReference>
<accession>G4CPV1</accession>
<organism evidence="2 3">
    <name type="scientific">Neisseria wadsworthii 9715</name>
    <dbReference type="NCBI Taxonomy" id="1030841"/>
    <lineage>
        <taxon>Bacteria</taxon>
        <taxon>Pseudomonadati</taxon>
        <taxon>Pseudomonadota</taxon>
        <taxon>Betaproteobacteria</taxon>
        <taxon>Neisseriales</taxon>
        <taxon>Neisseriaceae</taxon>
        <taxon>Neisseria</taxon>
    </lineage>
</organism>
<evidence type="ECO:0000259" key="1">
    <source>
        <dbReference type="Pfam" id="PF00425"/>
    </source>
</evidence>
<dbReference type="AlphaFoldDB" id="G4CPV1"/>
<dbReference type="InterPro" id="IPR043131">
    <property type="entry name" value="BCAT-like_N"/>
</dbReference>
<dbReference type="PATRIC" id="fig|1030841.3.peg.1089"/>
<reference evidence="2 3" key="1">
    <citation type="submission" date="2011-06" db="EMBL/GenBank/DDBJ databases">
        <authorList>
            <person name="Muzny D."/>
            <person name="Qin X."/>
            <person name="Deng J."/>
            <person name="Jiang H."/>
            <person name="Liu Y."/>
            <person name="Qu J."/>
            <person name="Song X.-Z."/>
            <person name="Zhang L."/>
            <person name="Thornton R."/>
            <person name="Coyle M."/>
            <person name="Francisco L."/>
            <person name="Jackson L."/>
            <person name="Javaid M."/>
            <person name="Korchina V."/>
            <person name="Kovar C."/>
            <person name="Mata R."/>
            <person name="Mathew T."/>
            <person name="Ngo R."/>
            <person name="Nguyen L."/>
            <person name="Nguyen N."/>
            <person name="Okwuonu G."/>
            <person name="Ongeri F."/>
            <person name="Pham C."/>
            <person name="Simmons D."/>
            <person name="Wilczek-Boney K."/>
            <person name="Hale W."/>
            <person name="Jakkamsetti A."/>
            <person name="Pham P."/>
            <person name="Ruth R."/>
            <person name="San Lucas F."/>
            <person name="Warren J."/>
            <person name="Zhang J."/>
            <person name="Zhao Z."/>
            <person name="Zhou C."/>
            <person name="Zhu D."/>
            <person name="Lee S."/>
            <person name="Bess C."/>
            <person name="Blankenburg K."/>
            <person name="Forbes L."/>
            <person name="Fu Q."/>
            <person name="Gubbala S."/>
            <person name="Hirani K."/>
            <person name="Jayaseelan J.C."/>
            <person name="Lara F."/>
            <person name="Munidasa M."/>
            <person name="Palculict T."/>
            <person name="Patil S."/>
            <person name="Pu L.-L."/>
            <person name="Saada N."/>
            <person name="Tang L."/>
            <person name="Weissenberger G."/>
            <person name="Zhu Y."/>
            <person name="Hemphill L."/>
            <person name="Shang Y."/>
            <person name="Youmans B."/>
            <person name="Ayvaz T."/>
            <person name="Ross M."/>
            <person name="Santibanez J."/>
            <person name="Aqrawi P."/>
            <person name="Gross S."/>
            <person name="Joshi V."/>
            <person name="Fowler G."/>
            <person name="Nazareth L."/>
            <person name="Reid J."/>
            <person name="Worley K."/>
            <person name="Petrosino J."/>
            <person name="Highlander S."/>
            <person name="Gibbs R."/>
        </authorList>
    </citation>
    <scope>NUCLEOTIDE SEQUENCE [LARGE SCALE GENOMIC DNA]</scope>
    <source>
        <strain evidence="2 3">9715</strain>
    </source>
</reference>
<dbReference type="HOGENOM" id="CLU_006493_6_2_4"/>
<dbReference type="InterPro" id="IPR043132">
    <property type="entry name" value="BCAT-like_C"/>
</dbReference>
<keyword evidence="3" id="KW-1185">Reference proteome</keyword>
<dbReference type="PANTHER" id="PTHR11236">
    <property type="entry name" value="AMINOBENZOATE/ANTHRANILATE SYNTHASE"/>
    <property type="match status" value="1"/>
</dbReference>
<dbReference type="InterPro" id="IPR036038">
    <property type="entry name" value="Aminotransferase-like"/>
</dbReference>
<dbReference type="Gene3D" id="3.60.120.10">
    <property type="entry name" value="Anthranilate synthase"/>
    <property type="match status" value="1"/>
</dbReference>
<dbReference type="EC" id="4.1.3.-" evidence="2"/>
<dbReference type="InterPro" id="IPR005801">
    <property type="entry name" value="ADC_synthase"/>
</dbReference>
<dbReference type="Gene3D" id="3.30.470.10">
    <property type="match status" value="1"/>
</dbReference>
<dbReference type="GO" id="GO:0000162">
    <property type="term" value="P:L-tryptophan biosynthetic process"/>
    <property type="evidence" value="ECO:0007669"/>
    <property type="project" value="TreeGrafter"/>
</dbReference>
<evidence type="ECO:0000313" key="2">
    <source>
        <dbReference type="EMBL" id="EGZ47266.1"/>
    </source>
</evidence>
<proteinExistence type="predicted"/>
<sequence>MPYFALLDDAVANRAQLFQNHIRSEFLPPDAIGKLDACLKKGWAENLHVVIFADYEFGLPLQTLPAEQGLLALHWFAEKTLLDNPQQWLSEQSGSKPAGLTCTRNSVNQAAYTEAVNRIKAAIVRGDTYQINYTTRLHAQAYGDPVKLYTRLRQPVPYAALACLPDGQQQHKWTLCFSPELFLKISENGEMLTEPMKGTAPVLNDGQDAARAAELQADPKNRAENIMIVDLLRNDLGKIAETGSVRVPEPFKVSRFGSVWQMTSAVYAQAKPGTSAADIFKAAFPCGSITGAPKRMSMHLIQQLETEPRSLYTGSIGHLAPCAGGLGFHGTLNVVIRTLQLAPAENTDCYEAIYGVGSGIVWDSDSHAEYEECRWKSRFITQLAPEFGLIETIRIENRQSILLPYHLQRLAQSAHTLNIPYNETTAANYIRNIAASLPQHAHRLKIILKPDGSLQHEIGLLTDFDTPQHIILSETALSDTDFLRRFKTSHRHIYDQGWQTAQTRGAFDSLFFNRSGFLLEGGRSNVFLLIDGAYHTPPVGLDILNGVMRQAVFDRPNDYLDGIAPVESRLTRKDILRAEKILLSNALRGVFEVSLK</sequence>
<dbReference type="Pfam" id="PF01063">
    <property type="entry name" value="Aminotran_4"/>
    <property type="match status" value="1"/>
</dbReference>
<dbReference type="Gene3D" id="3.20.10.10">
    <property type="entry name" value="D-amino Acid Aminotransferase, subunit A, domain 2"/>
    <property type="match status" value="1"/>
</dbReference>
<dbReference type="SUPFAM" id="SSF56752">
    <property type="entry name" value="D-aminoacid aminotransferase-like PLP-dependent enzymes"/>
    <property type="match status" value="1"/>
</dbReference>
<dbReference type="STRING" id="1030841.HMPREF9370_1111"/>
<dbReference type="PRINTS" id="PR00095">
    <property type="entry name" value="ANTSNTHASEI"/>
</dbReference>
<dbReference type="InterPro" id="IPR001544">
    <property type="entry name" value="Aminotrans_IV"/>
</dbReference>
<dbReference type="InterPro" id="IPR019999">
    <property type="entry name" value="Anth_synth_I-like"/>
</dbReference>
<dbReference type="GO" id="GO:0016829">
    <property type="term" value="F:lyase activity"/>
    <property type="evidence" value="ECO:0007669"/>
    <property type="project" value="UniProtKB-KW"/>
</dbReference>
<dbReference type="EMBL" id="AGAZ01000041">
    <property type="protein sequence ID" value="EGZ47266.1"/>
    <property type="molecule type" value="Genomic_DNA"/>
</dbReference>
<protein>
    <submittedName>
        <fullName evidence="2">Para-aminobenzoate synthase</fullName>
        <ecNumber evidence="2">4.1.3.-</ecNumber>
    </submittedName>
</protein>
<dbReference type="Proteomes" id="UP000005336">
    <property type="component" value="Unassembled WGS sequence"/>
</dbReference>
<name>G4CPV1_9NEIS</name>
<evidence type="ECO:0000313" key="3">
    <source>
        <dbReference type="Proteomes" id="UP000005336"/>
    </source>
</evidence>
<feature type="domain" description="Chorismate-utilising enzyme C-terminal" evidence="1">
    <location>
        <begin position="109"/>
        <end position="376"/>
    </location>
</feature>
<dbReference type="SUPFAM" id="SSF56322">
    <property type="entry name" value="ADC synthase"/>
    <property type="match status" value="1"/>
</dbReference>
<comment type="caution">
    <text evidence="2">The sequence shown here is derived from an EMBL/GenBank/DDBJ whole genome shotgun (WGS) entry which is preliminary data.</text>
</comment>
<gene>
    <name evidence="2" type="primary">pabB</name>
    <name evidence="2" type="ORF">HMPREF9370_1111</name>
</gene>
<dbReference type="GO" id="GO:0046820">
    <property type="term" value="F:4-amino-4-deoxychorismate synthase activity"/>
    <property type="evidence" value="ECO:0007669"/>
    <property type="project" value="TreeGrafter"/>
</dbReference>
<dbReference type="OrthoDB" id="9803598at2"/>
<dbReference type="PANTHER" id="PTHR11236:SF50">
    <property type="entry name" value="AMINODEOXYCHORISMATE SYNTHASE COMPONENT 1"/>
    <property type="match status" value="1"/>
</dbReference>
<dbReference type="InterPro" id="IPR015890">
    <property type="entry name" value="Chorismate_C"/>
</dbReference>